<protein>
    <submittedName>
        <fullName evidence="1">Protein argonaute-3</fullName>
    </submittedName>
</protein>
<dbReference type="EMBL" id="BRZM01000016">
    <property type="protein sequence ID" value="GLD53045.1"/>
    <property type="molecule type" value="Genomic_DNA"/>
</dbReference>
<organism evidence="1 2">
    <name type="scientific">Lates japonicus</name>
    <name type="common">Japanese lates</name>
    <dbReference type="NCBI Taxonomy" id="270547"/>
    <lineage>
        <taxon>Eukaryota</taxon>
        <taxon>Metazoa</taxon>
        <taxon>Chordata</taxon>
        <taxon>Craniata</taxon>
        <taxon>Vertebrata</taxon>
        <taxon>Euteleostomi</taxon>
        <taxon>Actinopterygii</taxon>
        <taxon>Neopterygii</taxon>
        <taxon>Teleostei</taxon>
        <taxon>Neoteleostei</taxon>
        <taxon>Acanthomorphata</taxon>
        <taxon>Carangaria</taxon>
        <taxon>Carangaria incertae sedis</taxon>
        <taxon>Centropomidae</taxon>
        <taxon>Lates</taxon>
    </lineage>
</organism>
<proteinExistence type="predicted"/>
<reference evidence="1" key="1">
    <citation type="submission" date="2022-08" db="EMBL/GenBank/DDBJ databases">
        <title>Genome sequencing of akame (Lates japonicus).</title>
        <authorList>
            <person name="Hashiguchi Y."/>
            <person name="Takahashi H."/>
        </authorList>
    </citation>
    <scope>NUCLEOTIDE SEQUENCE</scope>
    <source>
        <strain evidence="1">Kochi</strain>
    </source>
</reference>
<accession>A0AAD3MGA9</accession>
<sequence>MSLPKKCRREEPLAQSLFSMPRVAWLWHHGEAHQAAGQLLPGGSLRWMSTSRGGHQARTSVHGAVNSDQLYAGPVVDLTSPPVREENVLSKPIKFVSLSAGICSLKALAAACLSLLSWMKPISTNPVHAVDVVSATAFYKAQPVIQFMCEAALDIHNIDEQLSASQTRDRCAVPTTRCRPICAGIPVHRRDEMAHADGRVLPAPMLQHVQELHQKPRSATGWDMRGKQFHTADQDVGHCLLARGSVEKKLKERSSVEPMFRHLKNSMPTAAQHLFCRKDSAHGGRQHDAHPSRHCATVRVQRPRQEVIQTCLHGAGYHPVLQVNPLQAHFLEKEYQPGITYIVVQNATIHASSVLGPMKDAEGSHVSGQSNGRDPQALAKAVQIHHDTLRTMYFA</sequence>
<gene>
    <name evidence="1" type="ORF">AKAME5_000584400</name>
</gene>
<dbReference type="Proteomes" id="UP001279410">
    <property type="component" value="Unassembled WGS sequence"/>
</dbReference>
<evidence type="ECO:0000313" key="2">
    <source>
        <dbReference type="Proteomes" id="UP001279410"/>
    </source>
</evidence>
<evidence type="ECO:0000313" key="1">
    <source>
        <dbReference type="EMBL" id="GLD53045.1"/>
    </source>
</evidence>
<keyword evidence="2" id="KW-1185">Reference proteome</keyword>
<comment type="caution">
    <text evidence="1">The sequence shown here is derived from an EMBL/GenBank/DDBJ whole genome shotgun (WGS) entry which is preliminary data.</text>
</comment>
<name>A0AAD3MGA9_LATJO</name>
<dbReference type="AlphaFoldDB" id="A0AAD3MGA9"/>